<sequence>MNDLIIQLGIVVAIGIGLFVAARLSRRGHEKKYGAKSRHEKIRLVVVFAVTLLGLLLISVKWSVSSSLYCGAAILFGIVGLLSENPGLPKDMLYSAAISSLVAMFVGQAVHGM</sequence>
<feature type="transmembrane region" description="Helical" evidence="1">
    <location>
        <begin position="92"/>
        <end position="110"/>
    </location>
</feature>
<feature type="transmembrane region" description="Helical" evidence="1">
    <location>
        <begin position="6"/>
        <end position="22"/>
    </location>
</feature>
<keyword evidence="1" id="KW-1133">Transmembrane helix</keyword>
<dbReference type="AlphaFoldDB" id="A0A7X0MZ51"/>
<dbReference type="EMBL" id="JACHHT010000005">
    <property type="protein sequence ID" value="MBB6523789.1"/>
    <property type="molecule type" value="Genomic_DNA"/>
</dbReference>
<accession>A0A7X0MZ51</accession>
<protein>
    <submittedName>
        <fullName evidence="2">Uncharacterized protein</fullName>
    </submittedName>
</protein>
<name>A0A7X0MZ51_9GAMM</name>
<evidence type="ECO:0000313" key="2">
    <source>
        <dbReference type="EMBL" id="MBB6523789.1"/>
    </source>
</evidence>
<comment type="caution">
    <text evidence="2">The sequence shown here is derived from an EMBL/GenBank/DDBJ whole genome shotgun (WGS) entry which is preliminary data.</text>
</comment>
<dbReference type="InParanoid" id="A0A7X0MZ51"/>
<organism evidence="2 3">
    <name type="scientific">Pseudoteredinibacter isoporae</name>
    <dbReference type="NCBI Taxonomy" id="570281"/>
    <lineage>
        <taxon>Bacteria</taxon>
        <taxon>Pseudomonadati</taxon>
        <taxon>Pseudomonadota</taxon>
        <taxon>Gammaproteobacteria</taxon>
        <taxon>Cellvibrionales</taxon>
        <taxon>Cellvibrionaceae</taxon>
        <taxon>Pseudoteredinibacter</taxon>
    </lineage>
</organism>
<keyword evidence="1" id="KW-0472">Membrane</keyword>
<keyword evidence="3" id="KW-1185">Reference proteome</keyword>
<dbReference type="Proteomes" id="UP000528457">
    <property type="component" value="Unassembled WGS sequence"/>
</dbReference>
<dbReference type="RefSeq" id="WP_166843528.1">
    <property type="nucleotide sequence ID" value="NZ_JAAONY010000005.1"/>
</dbReference>
<gene>
    <name evidence="2" type="ORF">HNR48_004104</name>
</gene>
<feature type="transmembrane region" description="Helical" evidence="1">
    <location>
        <begin position="66"/>
        <end position="83"/>
    </location>
</feature>
<feature type="transmembrane region" description="Helical" evidence="1">
    <location>
        <begin position="42"/>
        <end position="60"/>
    </location>
</feature>
<proteinExistence type="predicted"/>
<evidence type="ECO:0000313" key="3">
    <source>
        <dbReference type="Proteomes" id="UP000528457"/>
    </source>
</evidence>
<evidence type="ECO:0000256" key="1">
    <source>
        <dbReference type="SAM" id="Phobius"/>
    </source>
</evidence>
<keyword evidence="1" id="KW-0812">Transmembrane</keyword>
<reference evidence="2 3" key="1">
    <citation type="submission" date="2020-08" db="EMBL/GenBank/DDBJ databases">
        <title>Genomic Encyclopedia of Type Strains, Phase IV (KMG-IV): sequencing the most valuable type-strain genomes for metagenomic binning, comparative biology and taxonomic classification.</title>
        <authorList>
            <person name="Goeker M."/>
        </authorList>
    </citation>
    <scope>NUCLEOTIDE SEQUENCE [LARGE SCALE GENOMIC DNA]</scope>
    <source>
        <strain evidence="2 3">DSM 22368</strain>
    </source>
</reference>